<dbReference type="RefSeq" id="WP_005948572.1">
    <property type="nucleotide sequence ID" value="NZ_CP136423.1"/>
</dbReference>
<dbReference type="Proteomes" id="UP000003100">
    <property type="component" value="Unassembled WGS sequence"/>
</dbReference>
<accession>C0CLM0</accession>
<evidence type="ECO:0000259" key="2">
    <source>
        <dbReference type="Pfam" id="PF06048"/>
    </source>
</evidence>
<protein>
    <recommendedName>
        <fullName evidence="6">Superfamily II helicase and inactivated derivatives</fullName>
    </recommendedName>
</protein>
<dbReference type="AlphaFoldDB" id="C0CLM0"/>
<dbReference type="eggNOG" id="COG5519">
    <property type="taxonomic scope" value="Bacteria"/>
</dbReference>
<comment type="caution">
    <text evidence="4">The sequence shown here is derived from an EMBL/GenBank/DDBJ whole genome shotgun (WGS) entry which is preliminary data.</text>
</comment>
<keyword evidence="1" id="KW-1133">Transmembrane helix</keyword>
<evidence type="ECO:0000259" key="3">
    <source>
        <dbReference type="Pfam" id="PF18662"/>
    </source>
</evidence>
<dbReference type="InterPro" id="IPR040538">
    <property type="entry name" value="Cch_HTH"/>
</dbReference>
<sequence length="621" mass="71570">MVPLNQLTKETILKADILEEVFDQEDELYRAELLASLGLRAKELGCKTEFSEMVKACKRVEREMKKKKMRICTLENWTNFSDSPYEQMQCRGWIATDEKIYKENPFGYTDILACYHPILPLERMKNLETGEEQIKLVYKRNGRWSEMIVPKTMITSANKIVSLSGRGISVTSENAKYLVQYLADVENANEDYIKVQYSSSKLGWIKDDFLPYDTEIIFDGDTRFRQLFESIEEHGSREKWFNHVKQLRRSGRMEIKFMLAASFASVLIYLLGGLPFFVDLWGETEGGKSVTLMLAASVWANPDESRYIGDFKTTDVALEAKADMLNHLPMILDDTSKTSARIRDNFEGIVYDLCSGKGKSRSNKELGINRENRWKNCILTNGERPLNSYVNQGGAINRILEIECGEKIYDNPQQTANLLKQNYGFAGKAFVELIRKIGIEKIREMQKEIQLQLFDDDKMQKQAISLSIVLVADKIITEQLFKDQQYLSVNEAKAVLVDRNELSDNERAYRYILDKVSMNDQRFDTDTKCEKWGMIENGYAIIYNSAFDDLCRMGGFSKKSFLSWADRKSLIQTQAGKLTKVKKINGQSCRCVWIKMDDGIQVDKDGFMTVDEDTQMELPFR</sequence>
<dbReference type="GeneID" id="86822055"/>
<keyword evidence="5" id="KW-1185">Reference proteome</keyword>
<proteinExistence type="predicted"/>
<evidence type="ECO:0000256" key="1">
    <source>
        <dbReference type="SAM" id="Phobius"/>
    </source>
</evidence>
<feature type="transmembrane region" description="Helical" evidence="1">
    <location>
        <begin position="257"/>
        <end position="278"/>
    </location>
</feature>
<gene>
    <name evidence="4" type="ORF">RUMHYD_01742</name>
</gene>
<evidence type="ECO:0008006" key="6">
    <source>
        <dbReference type="Google" id="ProtNLM"/>
    </source>
</evidence>
<evidence type="ECO:0000313" key="5">
    <source>
        <dbReference type="Proteomes" id="UP000003100"/>
    </source>
</evidence>
<keyword evidence="1" id="KW-0472">Membrane</keyword>
<dbReference type="Pfam" id="PF06048">
    <property type="entry name" value="DUF927"/>
    <property type="match status" value="1"/>
</dbReference>
<reference evidence="4 5" key="1">
    <citation type="submission" date="2009-01" db="EMBL/GenBank/DDBJ databases">
        <authorList>
            <person name="Fulton L."/>
            <person name="Clifton S."/>
            <person name="Fulton B."/>
            <person name="Xu J."/>
            <person name="Minx P."/>
            <person name="Pepin K.H."/>
            <person name="Johnson M."/>
            <person name="Bhonagiri V."/>
            <person name="Nash W.E."/>
            <person name="Mardis E.R."/>
            <person name="Wilson R.K."/>
        </authorList>
    </citation>
    <scope>NUCLEOTIDE SEQUENCE [LARGE SCALE GENOMIC DNA]</scope>
    <source>
        <strain evidence="5">DSM 10507 / JCM 14656 / S5a33</strain>
    </source>
</reference>
<dbReference type="EMBL" id="ACBZ01000088">
    <property type="protein sequence ID" value="EEG49337.1"/>
    <property type="molecule type" value="Genomic_DNA"/>
</dbReference>
<feature type="domain" description="Cch helix turn helix" evidence="3">
    <location>
        <begin position="504"/>
        <end position="598"/>
    </location>
</feature>
<dbReference type="Pfam" id="PF18662">
    <property type="entry name" value="HTH_56"/>
    <property type="match status" value="1"/>
</dbReference>
<dbReference type="InterPro" id="IPR009270">
    <property type="entry name" value="DUF927"/>
</dbReference>
<name>C0CLM0_BLAHS</name>
<reference evidence="4 5" key="2">
    <citation type="submission" date="2009-02" db="EMBL/GenBank/DDBJ databases">
        <title>Draft genome sequence of Blautia hydrogenotrophica DSM 10507 (Ruminococcus hydrogenotrophicus DSM 10507).</title>
        <authorList>
            <person name="Sudarsanam P."/>
            <person name="Ley R."/>
            <person name="Guruge J."/>
            <person name="Turnbaugh P.J."/>
            <person name="Mahowald M."/>
            <person name="Liep D."/>
            <person name="Gordon J."/>
        </authorList>
    </citation>
    <scope>NUCLEOTIDE SEQUENCE [LARGE SCALE GENOMIC DNA]</scope>
    <source>
        <strain evidence="5">DSM 10507 / JCM 14656 / S5a33</strain>
    </source>
</reference>
<keyword evidence="1" id="KW-0812">Transmembrane</keyword>
<dbReference type="PATRIC" id="fig|476272.21.peg.2117"/>
<feature type="domain" description="DUF927" evidence="2">
    <location>
        <begin position="102"/>
        <end position="368"/>
    </location>
</feature>
<dbReference type="HOGENOM" id="CLU_442653_0_0_9"/>
<evidence type="ECO:0000313" key="4">
    <source>
        <dbReference type="EMBL" id="EEG49337.1"/>
    </source>
</evidence>
<organism evidence="4 5">
    <name type="scientific">Blautia hydrogenotrophica (strain DSM 10507 / JCM 14656 / S5a33)</name>
    <name type="common">Ruminococcus hydrogenotrophicus</name>
    <dbReference type="NCBI Taxonomy" id="476272"/>
    <lineage>
        <taxon>Bacteria</taxon>
        <taxon>Bacillati</taxon>
        <taxon>Bacillota</taxon>
        <taxon>Clostridia</taxon>
        <taxon>Lachnospirales</taxon>
        <taxon>Lachnospiraceae</taxon>
        <taxon>Blautia</taxon>
    </lineage>
</organism>